<name>A0A2D4NFI9_9SAUR</name>
<protein>
    <submittedName>
        <fullName evidence="1">Uncharacterized protein</fullName>
    </submittedName>
</protein>
<sequence length="134" mass="15650">MSRLMKRRTRGGMMAVFQDLRGCHAEEQVNLFSRAPEDRTRSNRLKIIKERSNLGLRRNFLTVRTVNQLPLEVVGCSIPGDFKEEIGQPLSQWNRVSCLSKVPSTPILLCSFKMKPLHHQVLYEFQETFRQVKY</sequence>
<dbReference type="EMBL" id="IACM01181239">
    <property type="protein sequence ID" value="LAB44472.1"/>
    <property type="molecule type" value="Transcribed_RNA"/>
</dbReference>
<accession>A0A2D4NFI9</accession>
<dbReference type="AlphaFoldDB" id="A0A2D4NFI9"/>
<evidence type="ECO:0000313" key="1">
    <source>
        <dbReference type="EMBL" id="LAB44472.1"/>
    </source>
</evidence>
<reference evidence="1" key="1">
    <citation type="submission" date="2017-07" db="EMBL/GenBank/DDBJ databases">
        <authorList>
            <person name="Mikheyev A."/>
            <person name="Grau M."/>
        </authorList>
    </citation>
    <scope>NUCLEOTIDE SEQUENCE</scope>
    <source>
        <tissue evidence="1">Venom_gland</tissue>
    </source>
</reference>
<reference evidence="1" key="2">
    <citation type="submission" date="2017-11" db="EMBL/GenBank/DDBJ databases">
        <title>Coralsnake Venomics: Analyses of Venom Gland Transcriptomes and Proteomes of Six Brazilian Taxa.</title>
        <authorList>
            <person name="Aird S.D."/>
            <person name="Jorge da Silva N."/>
            <person name="Qiu L."/>
            <person name="Villar-Briones A."/>
            <person name="Aparecida-Saddi V."/>
            <person name="Campos-Telles M.P."/>
            <person name="Grau M."/>
            <person name="Mikheyev A.S."/>
        </authorList>
    </citation>
    <scope>NUCLEOTIDE SEQUENCE</scope>
    <source>
        <tissue evidence="1">Venom_gland</tissue>
    </source>
</reference>
<organism evidence="1">
    <name type="scientific">Micrurus spixii</name>
    <name type="common">Amazon coral snake</name>
    <dbReference type="NCBI Taxonomy" id="129469"/>
    <lineage>
        <taxon>Eukaryota</taxon>
        <taxon>Metazoa</taxon>
        <taxon>Chordata</taxon>
        <taxon>Craniata</taxon>
        <taxon>Vertebrata</taxon>
        <taxon>Euteleostomi</taxon>
        <taxon>Lepidosauria</taxon>
        <taxon>Squamata</taxon>
        <taxon>Bifurcata</taxon>
        <taxon>Unidentata</taxon>
        <taxon>Episquamata</taxon>
        <taxon>Toxicofera</taxon>
        <taxon>Serpentes</taxon>
        <taxon>Colubroidea</taxon>
        <taxon>Elapidae</taxon>
        <taxon>Elapinae</taxon>
        <taxon>Micrurus</taxon>
    </lineage>
</organism>
<proteinExistence type="predicted"/>